<dbReference type="GO" id="GO:0005643">
    <property type="term" value="C:nuclear pore"/>
    <property type="evidence" value="ECO:0007669"/>
    <property type="project" value="TreeGrafter"/>
</dbReference>
<dbReference type="Ensembl" id="ENSSFOT00015077167.1">
    <property type="protein sequence ID" value="ENSSFOP00015068137.1"/>
    <property type="gene ID" value="ENSSFOG00015000827.2"/>
</dbReference>
<dbReference type="PANTHER" id="PTHR15952:SF11">
    <property type="entry name" value="EXPORTIN-T"/>
    <property type="match status" value="1"/>
</dbReference>
<dbReference type="SUPFAM" id="SSF48371">
    <property type="entry name" value="ARM repeat"/>
    <property type="match status" value="1"/>
</dbReference>
<sequence length="96" mass="11120">MDEQALLGLNPNADASYQQRALAYFEQLKESPDAWQVCAESLAKGLYSDDHVKFFCFQVLEHQIKFRHGALSAAQQQLFRETLMKWLPSHYVNKTK</sequence>
<dbReference type="GO" id="GO:0005737">
    <property type="term" value="C:cytoplasm"/>
    <property type="evidence" value="ECO:0007669"/>
    <property type="project" value="UniProtKB-SubCell"/>
</dbReference>
<dbReference type="Proteomes" id="UP000694397">
    <property type="component" value="Chromosome 5"/>
</dbReference>
<keyword evidence="1" id="KW-0539">Nucleus</keyword>
<dbReference type="GO" id="GO:0016363">
    <property type="term" value="C:nuclear matrix"/>
    <property type="evidence" value="ECO:0007669"/>
    <property type="project" value="TreeGrafter"/>
</dbReference>
<evidence type="ECO:0000313" key="4">
    <source>
        <dbReference type="Proteomes" id="UP000694397"/>
    </source>
</evidence>
<dbReference type="InterPro" id="IPR016024">
    <property type="entry name" value="ARM-type_fold"/>
</dbReference>
<reference evidence="3" key="3">
    <citation type="submission" date="2025-09" db="UniProtKB">
        <authorList>
            <consortium name="Ensembl"/>
        </authorList>
    </citation>
    <scope>IDENTIFICATION</scope>
</reference>
<comment type="subcellular location">
    <subcellularLocation>
        <location evidence="1">Nucleus</location>
    </subcellularLocation>
    <subcellularLocation>
        <location evidence="1">Cytoplasm</location>
    </subcellularLocation>
    <text evidence="1">Shuttles between the nucleus and the cytoplasm.</text>
</comment>
<keyword evidence="1" id="KW-0694">RNA-binding</keyword>
<dbReference type="InterPro" id="IPR001494">
    <property type="entry name" value="Importin-beta_N"/>
</dbReference>
<gene>
    <name evidence="3" type="primary">XPOT</name>
    <name evidence="3" type="synonym">xpot</name>
</gene>
<feature type="domain" description="Importin N-terminal" evidence="2">
    <location>
        <begin position="26"/>
        <end position="85"/>
    </location>
</feature>
<reference evidence="3 4" key="1">
    <citation type="submission" date="2019-04" db="EMBL/GenBank/DDBJ databases">
        <authorList>
            <consortium name="Wellcome Sanger Institute Data Sharing"/>
        </authorList>
    </citation>
    <scope>NUCLEOTIDE SEQUENCE [LARGE SCALE GENOMIC DNA]</scope>
</reference>
<keyword evidence="1" id="KW-0963">Cytoplasm</keyword>
<keyword evidence="1" id="KW-0813">Transport</keyword>
<dbReference type="PANTHER" id="PTHR15952">
    <property type="entry name" value="EXPORTIN-T/LOS1"/>
    <property type="match status" value="1"/>
</dbReference>
<organism evidence="3 4">
    <name type="scientific">Scleropages formosus</name>
    <name type="common">Asian bonytongue</name>
    <name type="synonym">Osteoglossum formosum</name>
    <dbReference type="NCBI Taxonomy" id="113540"/>
    <lineage>
        <taxon>Eukaryota</taxon>
        <taxon>Metazoa</taxon>
        <taxon>Chordata</taxon>
        <taxon>Craniata</taxon>
        <taxon>Vertebrata</taxon>
        <taxon>Euteleostomi</taxon>
        <taxon>Actinopterygii</taxon>
        <taxon>Neopterygii</taxon>
        <taxon>Teleostei</taxon>
        <taxon>Osteoglossocephala</taxon>
        <taxon>Osteoglossomorpha</taxon>
        <taxon>Osteoglossiformes</taxon>
        <taxon>Osteoglossidae</taxon>
        <taxon>Scleropages</taxon>
    </lineage>
</organism>
<dbReference type="GeneTree" id="ENSGT00390000007890"/>
<protein>
    <recommendedName>
        <fullName evidence="1">Exportin-T</fullName>
    </recommendedName>
    <alternativeName>
        <fullName evidence="1">Exportin(tRNA)</fullName>
    </alternativeName>
    <alternativeName>
        <fullName evidence="1">tRNA exportin</fullName>
    </alternativeName>
</protein>
<comment type="function">
    <text evidence="1">tRNA nucleus export receptor which facilitates tRNA translocation across the nuclear pore complex.</text>
</comment>
<dbReference type="Pfam" id="PF03810">
    <property type="entry name" value="IBN_N"/>
    <property type="match status" value="1"/>
</dbReference>
<dbReference type="Gene3D" id="1.25.10.10">
    <property type="entry name" value="Leucine-rich Repeat Variant"/>
    <property type="match status" value="1"/>
</dbReference>
<comment type="similarity">
    <text evidence="1">Belongs to the exportin family.</text>
</comment>
<dbReference type="GO" id="GO:0000049">
    <property type="term" value="F:tRNA binding"/>
    <property type="evidence" value="ECO:0007669"/>
    <property type="project" value="UniProtKB-UniRule"/>
</dbReference>
<keyword evidence="4" id="KW-1185">Reference proteome</keyword>
<dbReference type="InterPro" id="IPR040017">
    <property type="entry name" value="XPOT"/>
</dbReference>
<name>A0A8C9W2X0_SCLFO</name>
<evidence type="ECO:0000256" key="1">
    <source>
        <dbReference type="RuleBase" id="RU366037"/>
    </source>
</evidence>
<evidence type="ECO:0000259" key="2">
    <source>
        <dbReference type="Pfam" id="PF03810"/>
    </source>
</evidence>
<accession>A0A8C9W2X0</accession>
<proteinExistence type="inferred from homology"/>
<evidence type="ECO:0000313" key="3">
    <source>
        <dbReference type="Ensembl" id="ENSSFOP00015068137.1"/>
    </source>
</evidence>
<dbReference type="AlphaFoldDB" id="A0A8C9W2X0"/>
<keyword evidence="1" id="KW-0820">tRNA-binding</keyword>
<dbReference type="GO" id="GO:0006886">
    <property type="term" value="P:intracellular protein transport"/>
    <property type="evidence" value="ECO:0007669"/>
    <property type="project" value="InterPro"/>
</dbReference>
<dbReference type="GO" id="GO:0031267">
    <property type="term" value="F:small GTPase binding"/>
    <property type="evidence" value="ECO:0007669"/>
    <property type="project" value="InterPro"/>
</dbReference>
<reference evidence="3" key="2">
    <citation type="submission" date="2025-08" db="UniProtKB">
        <authorList>
            <consortium name="Ensembl"/>
        </authorList>
    </citation>
    <scope>IDENTIFICATION</scope>
</reference>
<dbReference type="GO" id="GO:0071528">
    <property type="term" value="P:tRNA re-export from nucleus"/>
    <property type="evidence" value="ECO:0007669"/>
    <property type="project" value="UniProtKB-UniRule"/>
</dbReference>
<dbReference type="InterPro" id="IPR011989">
    <property type="entry name" value="ARM-like"/>
</dbReference>